<keyword evidence="2" id="KW-0805">Transcription regulation</keyword>
<dbReference type="Pfam" id="PF22754">
    <property type="entry name" value="bHLH-TF_ACT-like_plant"/>
    <property type="match status" value="1"/>
</dbReference>
<protein>
    <recommendedName>
        <fullName evidence="6">BHLH domain-containing protein</fullName>
    </recommendedName>
</protein>
<name>A0A803MX92_CHEQI</name>
<feature type="domain" description="BHLH" evidence="6">
    <location>
        <begin position="179"/>
        <end position="228"/>
    </location>
</feature>
<feature type="region of interest" description="Disordered" evidence="5">
    <location>
        <begin position="23"/>
        <end position="52"/>
    </location>
</feature>
<feature type="compositionally biased region" description="Acidic residues" evidence="5">
    <location>
        <begin position="38"/>
        <end position="50"/>
    </location>
</feature>
<dbReference type="PANTHER" id="PTHR46266">
    <property type="entry name" value="TRANSCRIPTION FACTOR TT8"/>
    <property type="match status" value="1"/>
</dbReference>
<dbReference type="InterPro" id="IPR036638">
    <property type="entry name" value="HLH_DNA-bd_sf"/>
</dbReference>
<dbReference type="SMART" id="SM00353">
    <property type="entry name" value="HLH"/>
    <property type="match status" value="1"/>
</dbReference>
<accession>A0A803MX92</accession>
<dbReference type="PROSITE" id="PS50888">
    <property type="entry name" value="BHLH"/>
    <property type="match status" value="1"/>
</dbReference>
<evidence type="ECO:0000313" key="8">
    <source>
        <dbReference type="Proteomes" id="UP000596660"/>
    </source>
</evidence>
<evidence type="ECO:0000256" key="2">
    <source>
        <dbReference type="ARBA" id="ARBA00023015"/>
    </source>
</evidence>
<reference evidence="7" key="1">
    <citation type="journal article" date="2017" name="Nature">
        <title>The genome of Chenopodium quinoa.</title>
        <authorList>
            <person name="Jarvis D.E."/>
            <person name="Ho Y.S."/>
            <person name="Lightfoot D.J."/>
            <person name="Schmoeckel S.M."/>
            <person name="Li B."/>
            <person name="Borm T.J.A."/>
            <person name="Ohyanagi H."/>
            <person name="Mineta K."/>
            <person name="Michell C.T."/>
            <person name="Saber N."/>
            <person name="Kharbatia N.M."/>
            <person name="Rupper R.R."/>
            <person name="Sharp A.R."/>
            <person name="Dally N."/>
            <person name="Boughton B.A."/>
            <person name="Woo Y.H."/>
            <person name="Gao G."/>
            <person name="Schijlen E.G.W.M."/>
            <person name="Guo X."/>
            <person name="Momin A.A."/>
            <person name="Negrao S."/>
            <person name="Al-Babili S."/>
            <person name="Gehring C."/>
            <person name="Roessner U."/>
            <person name="Jung C."/>
            <person name="Murphy K."/>
            <person name="Arold S.T."/>
            <person name="Gojobori T."/>
            <person name="van der Linden C.G."/>
            <person name="van Loo E.N."/>
            <person name="Jellen E.N."/>
            <person name="Maughan P.J."/>
            <person name="Tester M."/>
        </authorList>
    </citation>
    <scope>NUCLEOTIDE SEQUENCE [LARGE SCALE GENOMIC DNA]</scope>
    <source>
        <strain evidence="7">cv. PI 614886</strain>
    </source>
</reference>
<evidence type="ECO:0000256" key="5">
    <source>
        <dbReference type="SAM" id="MobiDB-lite"/>
    </source>
</evidence>
<proteinExistence type="predicted"/>
<keyword evidence="8" id="KW-1185">Reference proteome</keyword>
<evidence type="ECO:0000256" key="4">
    <source>
        <dbReference type="ARBA" id="ARBA00023242"/>
    </source>
</evidence>
<sequence>MDGVVELGYTERSPLVLATYTTVDPLPIPSDGANNNNENDETEGEADSDPEAQTILGLPVKLELRYQKGITVVPDSSDEPSELMQIEIPEDIQLSSPDVVSNNLDSNFPLVAVGPTPSHQHHTVDSFITTKSTRRWPVMQQQQLQDPIIISNNLQTPSLDLHYMALGRGKSTSGPPHDELSASHVLAERRRREKLNERFVILRSLVPFVTKMDKASILGDTIEYVKQLRKKVQELEGRTKSGEERDKRKLQVIEESSSGNEMRVKKTAAQLQQSNMLEVSIIESDVLVELQCPYKEGLLLDVMIKLRDMRLEVTTVLSSLNNGLLATELRAKVKENVNGKKPSIIEVKRAVNQKIPQSDS</sequence>
<dbReference type="Proteomes" id="UP000596660">
    <property type="component" value="Unplaced"/>
</dbReference>
<evidence type="ECO:0000313" key="7">
    <source>
        <dbReference type="EnsemblPlants" id="AUR62036822-RA:cds"/>
    </source>
</evidence>
<dbReference type="SUPFAM" id="SSF47459">
    <property type="entry name" value="HLH, helix-loop-helix DNA-binding domain"/>
    <property type="match status" value="1"/>
</dbReference>
<dbReference type="EnsemblPlants" id="AUR62036822-RA">
    <property type="protein sequence ID" value="AUR62036822-RA:cds"/>
    <property type="gene ID" value="AUR62036822"/>
</dbReference>
<reference evidence="7" key="2">
    <citation type="submission" date="2021-03" db="UniProtKB">
        <authorList>
            <consortium name="EnsemblPlants"/>
        </authorList>
    </citation>
    <scope>IDENTIFICATION</scope>
</reference>
<dbReference type="GO" id="GO:0046983">
    <property type="term" value="F:protein dimerization activity"/>
    <property type="evidence" value="ECO:0007669"/>
    <property type="project" value="InterPro"/>
</dbReference>
<dbReference type="PANTHER" id="PTHR46266:SF4">
    <property type="entry name" value="TRANSCRIPTION FACTOR TT8"/>
    <property type="match status" value="1"/>
</dbReference>
<keyword evidence="3" id="KW-0804">Transcription</keyword>
<organism evidence="7 8">
    <name type="scientific">Chenopodium quinoa</name>
    <name type="common">Quinoa</name>
    <dbReference type="NCBI Taxonomy" id="63459"/>
    <lineage>
        <taxon>Eukaryota</taxon>
        <taxon>Viridiplantae</taxon>
        <taxon>Streptophyta</taxon>
        <taxon>Embryophyta</taxon>
        <taxon>Tracheophyta</taxon>
        <taxon>Spermatophyta</taxon>
        <taxon>Magnoliopsida</taxon>
        <taxon>eudicotyledons</taxon>
        <taxon>Gunneridae</taxon>
        <taxon>Pentapetalae</taxon>
        <taxon>Caryophyllales</taxon>
        <taxon>Chenopodiaceae</taxon>
        <taxon>Chenopodioideae</taxon>
        <taxon>Atripliceae</taxon>
        <taxon>Chenopodium</taxon>
    </lineage>
</organism>
<evidence type="ECO:0000256" key="3">
    <source>
        <dbReference type="ARBA" id="ARBA00023163"/>
    </source>
</evidence>
<keyword evidence="4" id="KW-0539">Nucleus</keyword>
<dbReference type="InterPro" id="IPR054502">
    <property type="entry name" value="bHLH-TF_ACT-like_plant"/>
</dbReference>
<dbReference type="Gene3D" id="4.10.280.10">
    <property type="entry name" value="Helix-loop-helix DNA-binding domain"/>
    <property type="match status" value="1"/>
</dbReference>
<dbReference type="InterPro" id="IPR011598">
    <property type="entry name" value="bHLH_dom"/>
</dbReference>
<evidence type="ECO:0000259" key="6">
    <source>
        <dbReference type="PROSITE" id="PS50888"/>
    </source>
</evidence>
<dbReference type="GO" id="GO:0005634">
    <property type="term" value="C:nucleus"/>
    <property type="evidence" value="ECO:0007669"/>
    <property type="project" value="UniProtKB-SubCell"/>
</dbReference>
<dbReference type="Gramene" id="AUR62036822-RA">
    <property type="protein sequence ID" value="AUR62036822-RA:cds"/>
    <property type="gene ID" value="AUR62036822"/>
</dbReference>
<dbReference type="Pfam" id="PF00010">
    <property type="entry name" value="HLH"/>
    <property type="match status" value="1"/>
</dbReference>
<dbReference type="AlphaFoldDB" id="A0A803MX92"/>
<evidence type="ECO:0000256" key="1">
    <source>
        <dbReference type="ARBA" id="ARBA00004123"/>
    </source>
</evidence>
<dbReference type="GO" id="GO:0080090">
    <property type="term" value="P:regulation of primary metabolic process"/>
    <property type="evidence" value="ECO:0007669"/>
    <property type="project" value="UniProtKB-ARBA"/>
</dbReference>
<comment type="subcellular location">
    <subcellularLocation>
        <location evidence="1">Nucleus</location>
    </subcellularLocation>
</comment>